<organism evidence="3 4">
    <name type="scientific">Rudanella paleaurantiibacter</name>
    <dbReference type="NCBI Taxonomy" id="2614655"/>
    <lineage>
        <taxon>Bacteria</taxon>
        <taxon>Pseudomonadati</taxon>
        <taxon>Bacteroidota</taxon>
        <taxon>Cytophagia</taxon>
        <taxon>Cytophagales</taxon>
        <taxon>Cytophagaceae</taxon>
        <taxon>Rudanella</taxon>
    </lineage>
</organism>
<dbReference type="SUPFAM" id="SSF53474">
    <property type="entry name" value="alpha/beta-Hydrolases"/>
    <property type="match status" value="1"/>
</dbReference>
<keyword evidence="4" id="KW-1185">Reference proteome</keyword>
<evidence type="ECO:0000313" key="4">
    <source>
        <dbReference type="Proteomes" id="UP000488299"/>
    </source>
</evidence>
<dbReference type="Gene3D" id="3.40.50.1820">
    <property type="entry name" value="alpha/beta hydrolase"/>
    <property type="match status" value="1"/>
</dbReference>
<evidence type="ECO:0000313" key="3">
    <source>
        <dbReference type="EMBL" id="KAB7725223.1"/>
    </source>
</evidence>
<keyword evidence="3" id="KW-0378">Hydrolase</keyword>
<dbReference type="PANTHER" id="PTHR43798">
    <property type="entry name" value="MONOACYLGLYCEROL LIPASE"/>
    <property type="match status" value="1"/>
</dbReference>
<dbReference type="InterPro" id="IPR000073">
    <property type="entry name" value="AB_hydrolase_1"/>
</dbReference>
<proteinExistence type="predicted"/>
<dbReference type="GO" id="GO:0016787">
    <property type="term" value="F:hydrolase activity"/>
    <property type="evidence" value="ECO:0007669"/>
    <property type="project" value="UniProtKB-KW"/>
</dbReference>
<evidence type="ECO:0000256" key="1">
    <source>
        <dbReference type="SAM" id="SignalP"/>
    </source>
</evidence>
<dbReference type="Pfam" id="PF12697">
    <property type="entry name" value="Abhydrolase_6"/>
    <property type="match status" value="1"/>
</dbReference>
<dbReference type="EMBL" id="WELI01000029">
    <property type="protein sequence ID" value="KAB7725223.1"/>
    <property type="molecule type" value="Genomic_DNA"/>
</dbReference>
<dbReference type="Proteomes" id="UP000488299">
    <property type="component" value="Unassembled WGS sequence"/>
</dbReference>
<feature type="domain" description="AB hydrolase-1" evidence="2">
    <location>
        <begin position="47"/>
        <end position="257"/>
    </location>
</feature>
<keyword evidence="1" id="KW-0732">Signal</keyword>
<dbReference type="InterPro" id="IPR050266">
    <property type="entry name" value="AB_hydrolase_sf"/>
</dbReference>
<evidence type="ECO:0000259" key="2">
    <source>
        <dbReference type="Pfam" id="PF12697"/>
    </source>
</evidence>
<dbReference type="AlphaFoldDB" id="A0A7J5TRM1"/>
<sequence>MKYSMRTISMLLLLTAINANAQLIDTILNVSSYKLHFRILKGDNSPILFESGGGLDATQWDSIATVIHHRSHATVITYDRAGFGRSSLDTLNYSILQEIKGLESALQRLGYSDDNLLLVGHSLGGFYNRLYAARHPKQVKGILLLDPRIPSYTDMRFARRYFQSLNRKDFESEYMSLYYVLAKMEHNSNYVRQVPLPTTIPVLNIMAETGPFLEAKENERFKADQRDLVKASRNRSLVFAKGSTHNIPHDKPKLVIEQVIHFYKKYLL</sequence>
<comment type="caution">
    <text evidence="3">The sequence shown here is derived from an EMBL/GenBank/DDBJ whole genome shotgun (WGS) entry which is preliminary data.</text>
</comment>
<reference evidence="3 4" key="1">
    <citation type="submission" date="2019-10" db="EMBL/GenBank/DDBJ databases">
        <title>Rudanella paleaurantiibacter sp. nov., isolated from sludge.</title>
        <authorList>
            <person name="Xu S.Q."/>
        </authorList>
    </citation>
    <scope>NUCLEOTIDE SEQUENCE [LARGE SCALE GENOMIC DNA]</scope>
    <source>
        <strain evidence="3 4">HX-22-17</strain>
    </source>
</reference>
<dbReference type="PRINTS" id="PR00111">
    <property type="entry name" value="ABHYDROLASE"/>
</dbReference>
<gene>
    <name evidence="3" type="ORF">F5984_26390</name>
</gene>
<name>A0A7J5TRM1_9BACT</name>
<feature type="chain" id="PRO_5029589133" evidence="1">
    <location>
        <begin position="22"/>
        <end position="268"/>
    </location>
</feature>
<dbReference type="InterPro" id="IPR029058">
    <property type="entry name" value="AB_hydrolase_fold"/>
</dbReference>
<accession>A0A7J5TRM1</accession>
<feature type="signal peptide" evidence="1">
    <location>
        <begin position="1"/>
        <end position="21"/>
    </location>
</feature>
<protein>
    <submittedName>
        <fullName evidence="3">Alpha/beta fold hydrolase</fullName>
    </submittedName>
</protein>